<keyword evidence="2" id="KW-1185">Reference proteome</keyword>
<gene>
    <name evidence="1" type="ORF">POCULU_LOCUS2270</name>
</gene>
<sequence>MYTVPYPVQVQTVSPLVIKTFVSVRRMSVHSKLYHFYLFCECWTD</sequence>
<evidence type="ECO:0000313" key="1">
    <source>
        <dbReference type="EMBL" id="CAG8494894.1"/>
    </source>
</evidence>
<comment type="caution">
    <text evidence="1">The sequence shown here is derived from an EMBL/GenBank/DDBJ whole genome shotgun (WGS) entry which is preliminary data.</text>
</comment>
<accession>A0A9N8WSY0</accession>
<organism evidence="1 2">
    <name type="scientific">Paraglomus occultum</name>
    <dbReference type="NCBI Taxonomy" id="144539"/>
    <lineage>
        <taxon>Eukaryota</taxon>
        <taxon>Fungi</taxon>
        <taxon>Fungi incertae sedis</taxon>
        <taxon>Mucoromycota</taxon>
        <taxon>Glomeromycotina</taxon>
        <taxon>Glomeromycetes</taxon>
        <taxon>Paraglomerales</taxon>
        <taxon>Paraglomeraceae</taxon>
        <taxon>Paraglomus</taxon>
    </lineage>
</organism>
<feature type="non-terminal residue" evidence="1">
    <location>
        <position position="45"/>
    </location>
</feature>
<protein>
    <submittedName>
        <fullName evidence="1">9316_t:CDS:1</fullName>
    </submittedName>
</protein>
<dbReference type="AlphaFoldDB" id="A0A9N8WSY0"/>
<reference evidence="1" key="1">
    <citation type="submission" date="2021-06" db="EMBL/GenBank/DDBJ databases">
        <authorList>
            <person name="Kallberg Y."/>
            <person name="Tangrot J."/>
            <person name="Rosling A."/>
        </authorList>
    </citation>
    <scope>NUCLEOTIDE SEQUENCE</scope>
    <source>
        <strain evidence="1">IA702</strain>
    </source>
</reference>
<dbReference type="Proteomes" id="UP000789572">
    <property type="component" value="Unassembled WGS sequence"/>
</dbReference>
<proteinExistence type="predicted"/>
<name>A0A9N8WSY0_9GLOM</name>
<dbReference type="EMBL" id="CAJVPJ010000204">
    <property type="protein sequence ID" value="CAG8494894.1"/>
    <property type="molecule type" value="Genomic_DNA"/>
</dbReference>
<evidence type="ECO:0000313" key="2">
    <source>
        <dbReference type="Proteomes" id="UP000789572"/>
    </source>
</evidence>